<feature type="compositionally biased region" description="Acidic residues" evidence="1">
    <location>
        <begin position="12"/>
        <end position="37"/>
    </location>
</feature>
<keyword evidence="2" id="KW-0812">Transmembrane</keyword>
<evidence type="ECO:0000313" key="4">
    <source>
        <dbReference type="Proteomes" id="UP000252519"/>
    </source>
</evidence>
<keyword evidence="2" id="KW-0472">Membrane</keyword>
<dbReference type="STRING" id="29170.A0A368FYB8"/>
<feature type="transmembrane region" description="Helical" evidence="2">
    <location>
        <begin position="133"/>
        <end position="153"/>
    </location>
</feature>
<organism evidence="3 4">
    <name type="scientific">Ancylostoma caninum</name>
    <name type="common">Dog hookworm</name>
    <dbReference type="NCBI Taxonomy" id="29170"/>
    <lineage>
        <taxon>Eukaryota</taxon>
        <taxon>Metazoa</taxon>
        <taxon>Ecdysozoa</taxon>
        <taxon>Nematoda</taxon>
        <taxon>Chromadorea</taxon>
        <taxon>Rhabditida</taxon>
        <taxon>Rhabditina</taxon>
        <taxon>Rhabditomorpha</taxon>
        <taxon>Strongyloidea</taxon>
        <taxon>Ancylostomatidae</taxon>
        <taxon>Ancylostomatinae</taxon>
        <taxon>Ancylostoma</taxon>
    </lineage>
</organism>
<feature type="non-terminal residue" evidence="3">
    <location>
        <position position="1"/>
    </location>
</feature>
<feature type="region of interest" description="Disordered" evidence="1">
    <location>
        <begin position="1"/>
        <end position="73"/>
    </location>
</feature>
<evidence type="ECO:0000256" key="2">
    <source>
        <dbReference type="SAM" id="Phobius"/>
    </source>
</evidence>
<reference evidence="3 4" key="1">
    <citation type="submission" date="2014-10" db="EMBL/GenBank/DDBJ databases">
        <title>Draft genome of the hookworm Ancylostoma caninum.</title>
        <authorList>
            <person name="Mitreva M."/>
        </authorList>
    </citation>
    <scope>NUCLEOTIDE SEQUENCE [LARGE SCALE GENOMIC DNA]</scope>
    <source>
        <strain evidence="3 4">Baltimore</strain>
    </source>
</reference>
<feature type="compositionally biased region" description="Acidic residues" evidence="1">
    <location>
        <begin position="48"/>
        <end position="71"/>
    </location>
</feature>
<evidence type="ECO:0000313" key="3">
    <source>
        <dbReference type="EMBL" id="RCN36478.1"/>
    </source>
</evidence>
<sequence>RARHPSTSSEDAVQESVDDEDGSDVEYVTDYEDDEENGNQYNHPLIDGEAEEVESGMESSDQSETEPEGEDVVYSSDQEMLAAAAQMVNARPRRSKSQAPKKKRIVGCSYISMTNTSKQPRNLTVTKKGLLTAWYFLGLDMSACTLFSFSMLVRCF</sequence>
<keyword evidence="2" id="KW-1133">Transmembrane helix</keyword>
<dbReference type="Proteomes" id="UP000252519">
    <property type="component" value="Unassembled WGS sequence"/>
</dbReference>
<dbReference type="AlphaFoldDB" id="A0A368FYB8"/>
<keyword evidence="4" id="KW-1185">Reference proteome</keyword>
<dbReference type="OrthoDB" id="5877448at2759"/>
<accession>A0A368FYB8</accession>
<feature type="compositionally biased region" description="Polar residues" evidence="1">
    <location>
        <begin position="1"/>
        <end position="11"/>
    </location>
</feature>
<gene>
    <name evidence="3" type="ORF">ANCCAN_17632</name>
</gene>
<proteinExistence type="predicted"/>
<protein>
    <submittedName>
        <fullName evidence="3">Uncharacterized protein</fullName>
    </submittedName>
</protein>
<dbReference type="EMBL" id="JOJR01000553">
    <property type="protein sequence ID" value="RCN36478.1"/>
    <property type="molecule type" value="Genomic_DNA"/>
</dbReference>
<comment type="caution">
    <text evidence="3">The sequence shown here is derived from an EMBL/GenBank/DDBJ whole genome shotgun (WGS) entry which is preliminary data.</text>
</comment>
<evidence type="ECO:0000256" key="1">
    <source>
        <dbReference type="SAM" id="MobiDB-lite"/>
    </source>
</evidence>
<name>A0A368FYB8_ANCCA</name>